<gene>
    <name evidence="2" type="ORF">ZHAS_00006288</name>
</gene>
<sequence>MDKNNSRAKLQGSSSSSAANNENKPSPEENNHHPCFSPSTYCRNDSRSQGKDVWERNYAIAQVYANKRRDRILQQNEQSTFKAQPMPSFASPKKKSQLPKFTIPVTPQVLKHPVGKAQQKTTHSLSGVKRELKSKAHLPKFTIPVTPQVLKRGTKTARSATKTSQQDDSGHASYENYAPESPN</sequence>
<organism evidence="2">
    <name type="scientific">Anopheles sinensis</name>
    <name type="common">Mosquito</name>
    <dbReference type="NCBI Taxonomy" id="74873"/>
    <lineage>
        <taxon>Eukaryota</taxon>
        <taxon>Metazoa</taxon>
        <taxon>Ecdysozoa</taxon>
        <taxon>Arthropoda</taxon>
        <taxon>Hexapoda</taxon>
        <taxon>Insecta</taxon>
        <taxon>Pterygota</taxon>
        <taxon>Neoptera</taxon>
        <taxon>Endopterygota</taxon>
        <taxon>Diptera</taxon>
        <taxon>Nematocera</taxon>
        <taxon>Culicoidea</taxon>
        <taxon>Culicidae</taxon>
        <taxon>Anophelinae</taxon>
        <taxon>Anopheles</taxon>
    </lineage>
</organism>
<dbReference type="EnsemblMetazoa" id="ASIC006288-RA">
    <property type="protein sequence ID" value="ASIC006288-PA"/>
    <property type="gene ID" value="ASIC006288"/>
</dbReference>
<dbReference type="EMBL" id="ATLV01014489">
    <property type="status" value="NOT_ANNOTATED_CDS"/>
    <property type="molecule type" value="Genomic_DNA"/>
</dbReference>
<feature type="compositionally biased region" description="Low complexity" evidence="1">
    <location>
        <begin position="13"/>
        <end position="24"/>
    </location>
</feature>
<dbReference type="OrthoDB" id="7744791at2759"/>
<accession>A0A084VLG1</accession>
<dbReference type="VEuPathDB" id="VectorBase:ASIC006288"/>
<evidence type="ECO:0000313" key="3">
    <source>
        <dbReference type="EnsemblMetazoa" id="ASIC006288-PA"/>
    </source>
</evidence>
<protein>
    <submittedName>
        <fullName evidence="2 3">Uncharacterized protein</fullName>
    </submittedName>
</protein>
<reference evidence="3" key="2">
    <citation type="submission" date="2020-05" db="UniProtKB">
        <authorList>
            <consortium name="EnsemblMetazoa"/>
        </authorList>
    </citation>
    <scope>IDENTIFICATION</scope>
</reference>
<dbReference type="AlphaFoldDB" id="A0A084VLG1"/>
<feature type="compositionally biased region" description="Basic and acidic residues" evidence="1">
    <location>
        <begin position="44"/>
        <end position="53"/>
    </location>
</feature>
<evidence type="ECO:0000313" key="2">
    <source>
        <dbReference type="EMBL" id="KFB38805.1"/>
    </source>
</evidence>
<name>A0A084VLG1_ANOSI</name>
<dbReference type="EMBL" id="KE524974">
    <property type="protein sequence ID" value="KFB38805.1"/>
    <property type="molecule type" value="Genomic_DNA"/>
</dbReference>
<feature type="compositionally biased region" description="Polar residues" evidence="1">
    <location>
        <begin position="73"/>
        <end position="82"/>
    </location>
</feature>
<feature type="compositionally biased region" description="Polar residues" evidence="1">
    <location>
        <begin position="156"/>
        <end position="167"/>
    </location>
</feature>
<feature type="region of interest" description="Disordered" evidence="1">
    <location>
        <begin position="68"/>
        <end position="98"/>
    </location>
</feature>
<evidence type="ECO:0000313" key="4">
    <source>
        <dbReference type="Proteomes" id="UP000030765"/>
    </source>
</evidence>
<dbReference type="VEuPathDB" id="VectorBase:ASIS010272"/>
<feature type="region of interest" description="Disordered" evidence="1">
    <location>
        <begin position="1"/>
        <end position="53"/>
    </location>
</feature>
<reference evidence="2 4" key="1">
    <citation type="journal article" date="2014" name="BMC Genomics">
        <title>Genome sequence of Anopheles sinensis provides insight into genetics basis of mosquito competence for malaria parasites.</title>
        <authorList>
            <person name="Zhou D."/>
            <person name="Zhang D."/>
            <person name="Ding G."/>
            <person name="Shi L."/>
            <person name="Hou Q."/>
            <person name="Ye Y."/>
            <person name="Xu Y."/>
            <person name="Zhou H."/>
            <person name="Xiong C."/>
            <person name="Li S."/>
            <person name="Yu J."/>
            <person name="Hong S."/>
            <person name="Yu X."/>
            <person name="Zou P."/>
            <person name="Chen C."/>
            <person name="Chang X."/>
            <person name="Wang W."/>
            <person name="Lv Y."/>
            <person name="Sun Y."/>
            <person name="Ma L."/>
            <person name="Shen B."/>
            <person name="Zhu C."/>
        </authorList>
    </citation>
    <scope>NUCLEOTIDE SEQUENCE [LARGE SCALE GENOMIC DNA]</scope>
</reference>
<proteinExistence type="predicted"/>
<dbReference type="Proteomes" id="UP000030765">
    <property type="component" value="Unassembled WGS sequence"/>
</dbReference>
<evidence type="ECO:0000256" key="1">
    <source>
        <dbReference type="SAM" id="MobiDB-lite"/>
    </source>
</evidence>
<feature type="region of interest" description="Disordered" evidence="1">
    <location>
        <begin position="112"/>
        <end position="183"/>
    </location>
</feature>
<keyword evidence="4" id="KW-1185">Reference proteome</keyword>